<comment type="similarity">
    <text evidence="2 7">Belongs to the cytochrome P450 family.</text>
</comment>
<dbReference type="Pfam" id="PF00067">
    <property type="entry name" value="p450"/>
    <property type="match status" value="1"/>
</dbReference>
<dbReference type="Proteomes" id="UP001302745">
    <property type="component" value="Unassembled WGS sequence"/>
</dbReference>
<name>A0AAN6VE39_9PEZI</name>
<dbReference type="PRINTS" id="PR00463">
    <property type="entry name" value="EP450I"/>
</dbReference>
<dbReference type="PROSITE" id="PS00086">
    <property type="entry name" value="CYTOCHROME_P450"/>
    <property type="match status" value="1"/>
</dbReference>
<comment type="cofactor">
    <cofactor evidence="1 6">
        <name>heme</name>
        <dbReference type="ChEBI" id="CHEBI:30413"/>
    </cofactor>
</comment>
<sequence length="578" mass="63473">MGVALAAVALVGAWLLSKAWKLYQNYQAAAKSGLPYLIWPVDPENIFFIVLQLPIKSLLRILLPASLHERATVGFMGWEFFDKNRLHERVGPAFILVTAGMNQLWCADPAMATVILARRKDFVQLPLASKVMRFLGENILTSDGETWARQRRLVAPNLNERISAKVWAESLTQGRQMAAFLQGLPGGLADDTISSLRAVAINVLGRVGYDQPKAFRPMELPRTPDAPMTYVEAISLCTELLVLASLLPGWLLRLPFMPTPIRTVGAALANLPGLTKEMLDGERRGAAETDTARDNVMSMLVRLSDQGRADDRLGKGGGGEGKTGQFLTEDEIAGNLFIFTGAGFDTTATTLTYAIALLAVHPQWQAWIQEEIDLVFGAAAAKDASGADGDKLDDYATCFPKLNRCLALMLETLRLFPPVIHLSRSITHTQTITVHDRTYIIPGPCTVYVNNAGLHHARATWGADALDFRPSRWLVSPDNDAPGQPEVLITPDRGTFLAWSGGPRVCPGQKMSQVEFVTVVATLFGRLRVEPVVAGPKGRGGLEEAAREHFKGLMEDSTTRLTLQMNRPEEFKLRWLAR</sequence>
<evidence type="ECO:0000256" key="1">
    <source>
        <dbReference type="ARBA" id="ARBA00001971"/>
    </source>
</evidence>
<dbReference type="PANTHER" id="PTHR24305">
    <property type="entry name" value="CYTOCHROME P450"/>
    <property type="match status" value="1"/>
</dbReference>
<evidence type="ECO:0000313" key="9">
    <source>
        <dbReference type="Proteomes" id="UP001302745"/>
    </source>
</evidence>
<dbReference type="InterPro" id="IPR050121">
    <property type="entry name" value="Cytochrome_P450_monoxygenase"/>
</dbReference>
<dbReference type="InterPro" id="IPR001128">
    <property type="entry name" value="Cyt_P450"/>
</dbReference>
<evidence type="ECO:0000256" key="6">
    <source>
        <dbReference type="PIRSR" id="PIRSR602401-1"/>
    </source>
</evidence>
<dbReference type="GO" id="GO:0020037">
    <property type="term" value="F:heme binding"/>
    <property type="evidence" value="ECO:0007669"/>
    <property type="project" value="InterPro"/>
</dbReference>
<evidence type="ECO:0000256" key="3">
    <source>
        <dbReference type="ARBA" id="ARBA00022617"/>
    </source>
</evidence>
<evidence type="ECO:0000256" key="7">
    <source>
        <dbReference type="RuleBase" id="RU000461"/>
    </source>
</evidence>
<keyword evidence="3 6" id="KW-0349">Heme</keyword>
<protein>
    <submittedName>
        <fullName evidence="8">Cytochrome P450</fullName>
    </submittedName>
</protein>
<dbReference type="GO" id="GO:0005506">
    <property type="term" value="F:iron ion binding"/>
    <property type="evidence" value="ECO:0007669"/>
    <property type="project" value="InterPro"/>
</dbReference>
<feature type="binding site" description="axial binding residue" evidence="6">
    <location>
        <position position="506"/>
    </location>
    <ligand>
        <name>heme</name>
        <dbReference type="ChEBI" id="CHEBI:30413"/>
    </ligand>
    <ligandPart>
        <name>Fe</name>
        <dbReference type="ChEBI" id="CHEBI:18248"/>
    </ligandPart>
</feature>
<dbReference type="PANTHER" id="PTHR24305:SF166">
    <property type="entry name" value="CYTOCHROME P450 12A4, MITOCHONDRIAL-RELATED"/>
    <property type="match status" value="1"/>
</dbReference>
<dbReference type="EMBL" id="MU857165">
    <property type="protein sequence ID" value="KAK4149389.1"/>
    <property type="molecule type" value="Genomic_DNA"/>
</dbReference>
<evidence type="ECO:0000256" key="5">
    <source>
        <dbReference type="ARBA" id="ARBA00023004"/>
    </source>
</evidence>
<proteinExistence type="inferred from homology"/>
<dbReference type="InterPro" id="IPR002401">
    <property type="entry name" value="Cyt_P450_E_grp-I"/>
</dbReference>
<organism evidence="8 9">
    <name type="scientific">Chaetomidium leptoderma</name>
    <dbReference type="NCBI Taxonomy" id="669021"/>
    <lineage>
        <taxon>Eukaryota</taxon>
        <taxon>Fungi</taxon>
        <taxon>Dikarya</taxon>
        <taxon>Ascomycota</taxon>
        <taxon>Pezizomycotina</taxon>
        <taxon>Sordariomycetes</taxon>
        <taxon>Sordariomycetidae</taxon>
        <taxon>Sordariales</taxon>
        <taxon>Chaetomiaceae</taxon>
        <taxon>Chaetomidium</taxon>
    </lineage>
</organism>
<reference evidence="8" key="2">
    <citation type="submission" date="2023-05" db="EMBL/GenBank/DDBJ databases">
        <authorList>
            <consortium name="Lawrence Berkeley National Laboratory"/>
            <person name="Steindorff A."/>
            <person name="Hensen N."/>
            <person name="Bonometti L."/>
            <person name="Westerberg I."/>
            <person name="Brannstrom I.O."/>
            <person name="Guillou S."/>
            <person name="Cros-Aarteil S."/>
            <person name="Calhoun S."/>
            <person name="Haridas S."/>
            <person name="Kuo A."/>
            <person name="Mondo S."/>
            <person name="Pangilinan J."/>
            <person name="Riley R."/>
            <person name="Labutti K."/>
            <person name="Andreopoulos B."/>
            <person name="Lipzen A."/>
            <person name="Chen C."/>
            <person name="Yanf M."/>
            <person name="Daum C."/>
            <person name="Ng V."/>
            <person name="Clum A."/>
            <person name="Ohm R."/>
            <person name="Martin F."/>
            <person name="Silar P."/>
            <person name="Natvig D."/>
            <person name="Lalanne C."/>
            <person name="Gautier V."/>
            <person name="Ament-Velasquez S.L."/>
            <person name="Kruys A."/>
            <person name="Hutchinson M.I."/>
            <person name="Powell A.J."/>
            <person name="Barry K."/>
            <person name="Miller A.N."/>
            <person name="Grigoriev I.V."/>
            <person name="Debuchy R."/>
            <person name="Gladieux P."/>
            <person name="Thoren M.H."/>
            <person name="Johannesson H."/>
        </authorList>
    </citation>
    <scope>NUCLEOTIDE SEQUENCE</scope>
    <source>
        <strain evidence="8">CBS 538.74</strain>
    </source>
</reference>
<comment type="caution">
    <text evidence="8">The sequence shown here is derived from an EMBL/GenBank/DDBJ whole genome shotgun (WGS) entry which is preliminary data.</text>
</comment>
<keyword evidence="7" id="KW-0503">Monooxygenase</keyword>
<gene>
    <name evidence="8" type="ORF">C8A00DRAFT_38013</name>
</gene>
<dbReference type="InterPro" id="IPR036396">
    <property type="entry name" value="Cyt_P450_sf"/>
</dbReference>
<dbReference type="AlphaFoldDB" id="A0AAN6VE39"/>
<dbReference type="GO" id="GO:0016705">
    <property type="term" value="F:oxidoreductase activity, acting on paired donors, with incorporation or reduction of molecular oxygen"/>
    <property type="evidence" value="ECO:0007669"/>
    <property type="project" value="InterPro"/>
</dbReference>
<dbReference type="CDD" id="cd11070">
    <property type="entry name" value="CYP56-like"/>
    <property type="match status" value="1"/>
</dbReference>
<dbReference type="PRINTS" id="PR00385">
    <property type="entry name" value="P450"/>
</dbReference>
<evidence type="ECO:0000313" key="8">
    <source>
        <dbReference type="EMBL" id="KAK4149389.1"/>
    </source>
</evidence>
<evidence type="ECO:0000256" key="4">
    <source>
        <dbReference type="ARBA" id="ARBA00022723"/>
    </source>
</evidence>
<dbReference type="InterPro" id="IPR017972">
    <property type="entry name" value="Cyt_P450_CS"/>
</dbReference>
<dbReference type="SUPFAM" id="SSF48264">
    <property type="entry name" value="Cytochrome P450"/>
    <property type="match status" value="1"/>
</dbReference>
<accession>A0AAN6VE39</accession>
<reference evidence="8" key="1">
    <citation type="journal article" date="2023" name="Mol. Phylogenet. Evol.">
        <title>Genome-scale phylogeny and comparative genomics of the fungal order Sordariales.</title>
        <authorList>
            <person name="Hensen N."/>
            <person name="Bonometti L."/>
            <person name="Westerberg I."/>
            <person name="Brannstrom I.O."/>
            <person name="Guillou S."/>
            <person name="Cros-Aarteil S."/>
            <person name="Calhoun S."/>
            <person name="Haridas S."/>
            <person name="Kuo A."/>
            <person name="Mondo S."/>
            <person name="Pangilinan J."/>
            <person name="Riley R."/>
            <person name="LaButti K."/>
            <person name="Andreopoulos B."/>
            <person name="Lipzen A."/>
            <person name="Chen C."/>
            <person name="Yan M."/>
            <person name="Daum C."/>
            <person name="Ng V."/>
            <person name="Clum A."/>
            <person name="Steindorff A."/>
            <person name="Ohm R.A."/>
            <person name="Martin F."/>
            <person name="Silar P."/>
            <person name="Natvig D.O."/>
            <person name="Lalanne C."/>
            <person name="Gautier V."/>
            <person name="Ament-Velasquez S.L."/>
            <person name="Kruys A."/>
            <person name="Hutchinson M.I."/>
            <person name="Powell A.J."/>
            <person name="Barry K."/>
            <person name="Miller A.N."/>
            <person name="Grigoriev I.V."/>
            <person name="Debuchy R."/>
            <person name="Gladieux P."/>
            <person name="Hiltunen Thoren M."/>
            <person name="Johannesson H."/>
        </authorList>
    </citation>
    <scope>NUCLEOTIDE SEQUENCE</scope>
    <source>
        <strain evidence="8">CBS 538.74</strain>
    </source>
</reference>
<keyword evidence="4 6" id="KW-0479">Metal-binding</keyword>
<keyword evidence="9" id="KW-1185">Reference proteome</keyword>
<dbReference type="GO" id="GO:0004497">
    <property type="term" value="F:monooxygenase activity"/>
    <property type="evidence" value="ECO:0007669"/>
    <property type="project" value="UniProtKB-KW"/>
</dbReference>
<keyword evidence="5 6" id="KW-0408">Iron</keyword>
<keyword evidence="7" id="KW-0560">Oxidoreductase</keyword>
<evidence type="ECO:0000256" key="2">
    <source>
        <dbReference type="ARBA" id="ARBA00010617"/>
    </source>
</evidence>
<dbReference type="Gene3D" id="1.10.630.10">
    <property type="entry name" value="Cytochrome P450"/>
    <property type="match status" value="1"/>
</dbReference>